<dbReference type="EMBL" id="JPWH01000005">
    <property type="protein sequence ID" value="RCK51734.1"/>
    <property type="molecule type" value="Genomic_DNA"/>
</dbReference>
<dbReference type="InterPro" id="IPR006860">
    <property type="entry name" value="FecR"/>
</dbReference>
<sequence length="357" mass="38226">MTDTGRNISDSNKAPAPADEADFLLDQAMAWLSREGVDVPGHHNHDAFCTWCAQSPAHALAAQKVQAFLGDAAFNDVLRKLEHDVPETDVAHPDNKARLGLFRLKPGLARGRHARSFVAPLIGAGLVVCLAMIAIFAVLPVERAGAPVEIAAGVEAAITRTLPDGSVVSLSRGARLSWHFSAAERAITLDAGAVIIDAAHDVARPMVVSTRQSLVTVVGTRFVVIHDDDASEVAVAEGLVRVAQRQQGQGQEVLLHPGEGVSISDNGTLRRREIDGSNLDQVLQGWRVFSPARLRDVIAAVERQAGRSIWLDPRIANMEIRGRFNVANADATLALIAKTAGLSLLDLPFGQLVLYRS</sequence>
<reference evidence="3 4" key="1">
    <citation type="submission" date="2014-07" db="EMBL/GenBank/DDBJ databases">
        <title>Draft genome sequence of Thalassospira profundimaris S25-3-2.</title>
        <authorList>
            <person name="Lai Q."/>
            <person name="Shao Z."/>
        </authorList>
    </citation>
    <scope>NUCLEOTIDE SEQUENCE [LARGE SCALE GENOMIC DNA]</scope>
    <source>
        <strain evidence="3 4">S25-3-2</strain>
    </source>
</reference>
<dbReference type="Proteomes" id="UP000252517">
    <property type="component" value="Unassembled WGS sequence"/>
</dbReference>
<name>A0A367XDN0_9PROT</name>
<keyword evidence="1" id="KW-0812">Transmembrane</keyword>
<keyword evidence="1" id="KW-1133">Transmembrane helix</keyword>
<keyword evidence="1" id="KW-0472">Membrane</keyword>
<dbReference type="PANTHER" id="PTHR30273:SF2">
    <property type="entry name" value="PROTEIN FECR"/>
    <property type="match status" value="1"/>
</dbReference>
<dbReference type="Pfam" id="PF04773">
    <property type="entry name" value="FecR"/>
    <property type="match status" value="1"/>
</dbReference>
<dbReference type="PIRSF" id="PIRSF018266">
    <property type="entry name" value="FecR"/>
    <property type="match status" value="1"/>
</dbReference>
<accession>A0A367XDN0</accession>
<evidence type="ECO:0000313" key="4">
    <source>
        <dbReference type="Proteomes" id="UP000252517"/>
    </source>
</evidence>
<evidence type="ECO:0000313" key="3">
    <source>
        <dbReference type="EMBL" id="RCK51734.1"/>
    </source>
</evidence>
<proteinExistence type="predicted"/>
<dbReference type="GO" id="GO:0016989">
    <property type="term" value="F:sigma factor antagonist activity"/>
    <property type="evidence" value="ECO:0007669"/>
    <property type="project" value="TreeGrafter"/>
</dbReference>
<dbReference type="InterPro" id="IPR012373">
    <property type="entry name" value="Ferrdict_sens_TM"/>
</dbReference>
<evidence type="ECO:0000259" key="2">
    <source>
        <dbReference type="Pfam" id="PF04773"/>
    </source>
</evidence>
<feature type="transmembrane region" description="Helical" evidence="1">
    <location>
        <begin position="117"/>
        <end position="139"/>
    </location>
</feature>
<gene>
    <name evidence="3" type="ORF">TH25_08680</name>
</gene>
<protein>
    <recommendedName>
        <fullName evidence="2">FecR protein domain-containing protein</fullName>
    </recommendedName>
</protein>
<organism evidence="3 4">
    <name type="scientific">Thalassospira profundimaris</name>
    <dbReference type="NCBI Taxonomy" id="502049"/>
    <lineage>
        <taxon>Bacteria</taxon>
        <taxon>Pseudomonadati</taxon>
        <taxon>Pseudomonadota</taxon>
        <taxon>Alphaproteobacteria</taxon>
        <taxon>Rhodospirillales</taxon>
        <taxon>Thalassospiraceae</taxon>
        <taxon>Thalassospira</taxon>
    </lineage>
</organism>
<comment type="caution">
    <text evidence="3">The sequence shown here is derived from an EMBL/GenBank/DDBJ whole genome shotgun (WGS) entry which is preliminary data.</text>
</comment>
<dbReference type="RefSeq" id="WP_114087938.1">
    <property type="nucleotide sequence ID" value="NZ_JPWH01000005.1"/>
</dbReference>
<evidence type="ECO:0000256" key="1">
    <source>
        <dbReference type="SAM" id="Phobius"/>
    </source>
</evidence>
<dbReference type="Gene3D" id="2.60.120.1440">
    <property type="match status" value="1"/>
</dbReference>
<dbReference type="OrthoDB" id="7350802at2"/>
<dbReference type="PANTHER" id="PTHR30273">
    <property type="entry name" value="PERIPLASMIC SIGNAL SENSOR AND SIGMA FACTOR ACTIVATOR FECR-RELATED"/>
    <property type="match status" value="1"/>
</dbReference>
<dbReference type="AlphaFoldDB" id="A0A367XDN0"/>
<feature type="domain" description="FecR protein" evidence="2">
    <location>
        <begin position="150"/>
        <end position="241"/>
    </location>
</feature>